<sequence>MHKGHAGDVAAQQQRTHSWRATEFVPGHAHRRQPAGPEVKRELSHRLNGITVHRHAEFHGDN</sequence>
<dbReference type="Proteomes" id="UP000039021">
    <property type="component" value="Unassembled WGS sequence"/>
</dbReference>
<gene>
    <name evidence="1" type="ORF">ERS007739_04106</name>
</gene>
<accession>A0A916LFH3</accession>
<dbReference type="EMBL" id="CSBK01002373">
    <property type="protein sequence ID" value="COZ76450.1"/>
    <property type="molecule type" value="Genomic_DNA"/>
</dbReference>
<organism evidence="1 2">
    <name type="scientific">Mycobacterium tuberculosis</name>
    <dbReference type="NCBI Taxonomy" id="1773"/>
    <lineage>
        <taxon>Bacteria</taxon>
        <taxon>Bacillati</taxon>
        <taxon>Actinomycetota</taxon>
        <taxon>Actinomycetes</taxon>
        <taxon>Mycobacteriales</taxon>
        <taxon>Mycobacteriaceae</taxon>
        <taxon>Mycobacterium</taxon>
        <taxon>Mycobacterium tuberculosis complex</taxon>
    </lineage>
</organism>
<dbReference type="AlphaFoldDB" id="A0A916LFH3"/>
<name>A0A916LFH3_MYCTX</name>
<reference evidence="2" key="1">
    <citation type="submission" date="2015-03" db="EMBL/GenBank/DDBJ databases">
        <authorList>
            <consortium name="Pathogen Informatics"/>
        </authorList>
    </citation>
    <scope>NUCLEOTIDE SEQUENCE [LARGE SCALE GENOMIC DNA]</scope>
    <source>
        <strain evidence="2">N09902308</strain>
    </source>
</reference>
<comment type="caution">
    <text evidence="1">The sequence shown here is derived from an EMBL/GenBank/DDBJ whole genome shotgun (WGS) entry which is preliminary data.</text>
</comment>
<protein>
    <submittedName>
        <fullName evidence="1">Uncharacterized protein</fullName>
    </submittedName>
</protein>
<proteinExistence type="predicted"/>
<evidence type="ECO:0000313" key="2">
    <source>
        <dbReference type="Proteomes" id="UP000039021"/>
    </source>
</evidence>
<evidence type="ECO:0000313" key="1">
    <source>
        <dbReference type="EMBL" id="COZ76450.1"/>
    </source>
</evidence>